<comment type="similarity">
    <text evidence="5">Belongs to the TAM41 family.</text>
</comment>
<dbReference type="EC" id="2.7.7.41" evidence="6"/>
<evidence type="ECO:0000256" key="12">
    <source>
        <dbReference type="ARBA" id="ARBA00022842"/>
    </source>
</evidence>
<dbReference type="AlphaFoldDB" id="A0A5J4N4I8"/>
<evidence type="ECO:0000256" key="2">
    <source>
        <dbReference type="ARBA" id="ARBA00004443"/>
    </source>
</evidence>
<evidence type="ECO:0000259" key="21">
    <source>
        <dbReference type="Pfam" id="PF05347"/>
    </source>
</evidence>
<dbReference type="GO" id="GO:0032049">
    <property type="term" value="P:cardiolipin biosynthetic process"/>
    <property type="evidence" value="ECO:0007669"/>
    <property type="project" value="InterPro"/>
</dbReference>
<dbReference type="PANTHER" id="PTHR13619:SF0">
    <property type="entry name" value="PHOSPHATIDATE CYTIDYLYLTRANSFERASE, MITOCHONDRIAL"/>
    <property type="match status" value="1"/>
</dbReference>
<dbReference type="Proteomes" id="UP000324629">
    <property type="component" value="Unassembled WGS sequence"/>
</dbReference>
<keyword evidence="9" id="KW-0808">Transferase</keyword>
<evidence type="ECO:0000256" key="20">
    <source>
        <dbReference type="SAM" id="SignalP"/>
    </source>
</evidence>
<evidence type="ECO:0000256" key="19">
    <source>
        <dbReference type="ARBA" id="ARBA00031502"/>
    </source>
</evidence>
<keyword evidence="11" id="KW-0999">Mitochondrion inner membrane</keyword>
<keyword evidence="8" id="KW-0444">Lipid biosynthesis</keyword>
<evidence type="ECO:0000256" key="9">
    <source>
        <dbReference type="ARBA" id="ARBA00022679"/>
    </source>
</evidence>
<keyword evidence="15" id="KW-0472">Membrane</keyword>
<evidence type="ECO:0000256" key="8">
    <source>
        <dbReference type="ARBA" id="ARBA00022516"/>
    </source>
</evidence>
<evidence type="ECO:0000256" key="1">
    <source>
        <dbReference type="ARBA" id="ARBA00001946"/>
    </source>
</evidence>
<dbReference type="InterPro" id="IPR015222">
    <property type="entry name" value="Tam41"/>
</dbReference>
<reference evidence="22 23" key="1">
    <citation type="journal article" date="2019" name="Gigascience">
        <title>Whole-genome sequence of the oriental lung fluke Paragonimus westermani.</title>
        <authorList>
            <person name="Oey H."/>
            <person name="Zakrzewski M."/>
            <person name="Narain K."/>
            <person name="Devi K.R."/>
            <person name="Agatsuma T."/>
            <person name="Nawaratna S."/>
            <person name="Gobert G.N."/>
            <person name="Jones M.K."/>
            <person name="Ragan M.A."/>
            <person name="McManus D.P."/>
            <person name="Krause L."/>
        </authorList>
    </citation>
    <scope>NUCLEOTIDE SEQUENCE [LARGE SCALE GENOMIC DNA]</scope>
    <source>
        <strain evidence="22 23">IND2009</strain>
    </source>
</reference>
<evidence type="ECO:0000256" key="15">
    <source>
        <dbReference type="ARBA" id="ARBA00023136"/>
    </source>
</evidence>
<feature type="chain" id="PRO_5023840110" description="Phosphatidate cytidylyltransferase, mitochondrial" evidence="20">
    <location>
        <begin position="21"/>
        <end position="1140"/>
    </location>
</feature>
<name>A0A5J4N4I8_9TREM</name>
<evidence type="ECO:0000256" key="5">
    <source>
        <dbReference type="ARBA" id="ARBA00005458"/>
    </source>
</evidence>
<evidence type="ECO:0000256" key="14">
    <source>
        <dbReference type="ARBA" id="ARBA00023128"/>
    </source>
</evidence>
<dbReference type="EMBL" id="QNGE01010467">
    <property type="protein sequence ID" value="KAA3670453.1"/>
    <property type="molecule type" value="Genomic_DNA"/>
</dbReference>
<comment type="caution">
    <text evidence="22">The sequence shown here is derived from an EMBL/GenBank/DDBJ whole genome shotgun (WGS) entry which is preliminary data.</text>
</comment>
<keyword evidence="13" id="KW-0443">Lipid metabolism</keyword>
<evidence type="ECO:0000256" key="13">
    <source>
        <dbReference type="ARBA" id="ARBA00023098"/>
    </source>
</evidence>
<keyword evidence="12" id="KW-0460">Magnesium</keyword>
<organism evidence="22 23">
    <name type="scientific">Paragonimus westermani</name>
    <dbReference type="NCBI Taxonomy" id="34504"/>
    <lineage>
        <taxon>Eukaryota</taxon>
        <taxon>Metazoa</taxon>
        <taxon>Spiralia</taxon>
        <taxon>Lophotrochozoa</taxon>
        <taxon>Platyhelminthes</taxon>
        <taxon>Trematoda</taxon>
        <taxon>Digenea</taxon>
        <taxon>Plagiorchiida</taxon>
        <taxon>Troglotremata</taxon>
        <taxon>Troglotrematidae</taxon>
        <taxon>Paragonimus</taxon>
    </lineage>
</organism>
<dbReference type="UniPathway" id="UPA00557">
    <property type="reaction ID" value="UER00614"/>
</dbReference>
<dbReference type="SUPFAM" id="SSF56219">
    <property type="entry name" value="DNase I-like"/>
    <property type="match status" value="1"/>
</dbReference>
<comment type="cofactor">
    <cofactor evidence="1">
        <name>Mg(2+)</name>
        <dbReference type="ChEBI" id="CHEBI:18420"/>
    </cofactor>
</comment>
<dbReference type="GO" id="GO:0004605">
    <property type="term" value="F:phosphatidate cytidylyltransferase activity"/>
    <property type="evidence" value="ECO:0007669"/>
    <property type="project" value="UniProtKB-EC"/>
</dbReference>
<keyword evidence="16" id="KW-0594">Phospholipid biosynthesis</keyword>
<keyword evidence="20" id="KW-0732">Signal</keyword>
<keyword evidence="17" id="KW-1208">Phospholipid metabolism</keyword>
<evidence type="ECO:0000313" key="23">
    <source>
        <dbReference type="Proteomes" id="UP000324629"/>
    </source>
</evidence>
<keyword evidence="14" id="KW-0496">Mitochondrion</keyword>
<evidence type="ECO:0000256" key="16">
    <source>
        <dbReference type="ARBA" id="ARBA00023209"/>
    </source>
</evidence>
<evidence type="ECO:0000256" key="7">
    <source>
        <dbReference type="ARBA" id="ARBA00018337"/>
    </source>
</evidence>
<evidence type="ECO:0000256" key="6">
    <source>
        <dbReference type="ARBA" id="ARBA00012487"/>
    </source>
</evidence>
<keyword evidence="23" id="KW-1185">Reference proteome</keyword>
<comment type="subcellular location">
    <subcellularLocation>
        <location evidence="2">Mitochondrion inner membrane</location>
        <topology evidence="2">Peripheral membrane protein</topology>
        <orientation evidence="2">Matrix side</orientation>
    </subcellularLocation>
</comment>
<dbReference type="Pfam" id="PF05347">
    <property type="entry name" value="Complex1_LYR"/>
    <property type="match status" value="1"/>
</dbReference>
<dbReference type="InterPro" id="IPR008011">
    <property type="entry name" value="Complex1_LYR_dom"/>
</dbReference>
<evidence type="ECO:0000256" key="4">
    <source>
        <dbReference type="ARBA" id="ARBA00005189"/>
    </source>
</evidence>
<evidence type="ECO:0000313" key="22">
    <source>
        <dbReference type="EMBL" id="KAA3670453.1"/>
    </source>
</evidence>
<dbReference type="PANTHER" id="PTHR13619">
    <property type="entry name" value="PHOSPHATIDATE CYTIDYLYLTRANSFERASE, MITOCHONDRIAL"/>
    <property type="match status" value="1"/>
</dbReference>
<evidence type="ECO:0000256" key="17">
    <source>
        <dbReference type="ARBA" id="ARBA00023264"/>
    </source>
</evidence>
<accession>A0A5J4N4I8</accession>
<protein>
    <recommendedName>
        <fullName evidence="7">Phosphatidate cytidylyltransferase, mitochondrial</fullName>
        <ecNumber evidence="6">2.7.7.41</ecNumber>
    </recommendedName>
    <alternativeName>
        <fullName evidence="18">CDP-diacylglycerol synthase</fullName>
    </alternativeName>
    <alternativeName>
        <fullName evidence="19">Mitochondrial translocator assembly and maintenance protein 41 homolog</fullName>
    </alternativeName>
</protein>
<feature type="domain" description="Complex 1 LYR protein" evidence="21">
    <location>
        <begin position="568"/>
        <end position="634"/>
    </location>
</feature>
<dbReference type="InterPro" id="IPR036691">
    <property type="entry name" value="Endo/exonu/phosph_ase_sf"/>
</dbReference>
<gene>
    <name evidence="22" type="ORF">DEA37_0000346</name>
</gene>
<evidence type="ECO:0000256" key="10">
    <source>
        <dbReference type="ARBA" id="ARBA00022695"/>
    </source>
</evidence>
<sequence>MPSNAFTSVCLCLFVLFVLGDLNTRVGRKSVAWSGVLGPDGIGSVNENGDRLLHLCATYELAIRNTRFQLDANDITTWTHPRGGHHHLLDYVIVRQRDIREVRITRVMRGAECNTDHRLVRTKLLIHVRKSVCCRSFGQRRKLDTRRLENWEMKTAFQRAVVARLHNAAVPTTPEGVWQQLKKQITTAATETIGVECKKLADWFDENNVSISYLVQGKNAAFAISTMDPANGANKAGFRSIRRQPTERVRGLKDNWWRKQGERMQGFADRRQHKEFYDSLKAIFGPSTQPTKALIDVDIGYSCSQSAIGQLRNGKAAGMDGPALERALLQLVHSIWEHGTMPQEFKDALIIPLFKGKGRKQCADSYWGISLLSCAGKVNVPEEQCGFRASRSTIELVFAARQLQKCRERNQTLYALFVDFTKAFDSVSREVLWTVLGKFGCPGKFVNMVRLLHVGMKAKVQSCGLTSDDFDIVTGVSLSRCNIDFRCWEDLALNRTAWRNTVRAGVRKFNEQLLRGRERKRAVRKGIIGVVGRGDVTIWCCDVCGRECAGCLGLLLDLMPPVHSKLQREVLRLYRDLLRAASPKSPNTEAPTVTRDSQLHKSIQREFRRQANLYKKTDILQIEAALRRGRRRLEDLQSGTVDRVSRVRLDTAQESGLVGAFAYGSVAFPQHGRSLSNSQLDLILIVRDPLTWHFNNIKRNPLHYNALIRQSSKANEPPFCLKAIISGCFGPQVYYNPLIDWHDEVSGQTLSLKYGVASVDRDRNLLTALSYILLRLPAHTSQYLTEFDLFHAISSISYDGDWRMIIGEDKKKVTRLVSGIDRLIRFRQLYANSLTHPSLSEFISFLPVQTKGESTYRLYLLNPSSEQFVIRLLDNIPDHICANAVHGLAGDHLTCKYVLARLDPAQRQERLRQAVTRIVRRSSLQQTGLGLFTAGPLRSMVINGVALFAAYSRVDGRKHATANLSTSVLSNSALRPLPTSTSDSYSTGPTTDIANRSITESTNQRAVFTRMLDSLQFDVCCTSETRIQDNGRSMGLTAPSLSTQDRLCTLGDSTAAISGQAGVGVVLSTTASAAFVDWTPLSSRICAVHSASSVMSSFRRRASRNPLMMAAYASIDCIGFGVKGPFLLGYGRPPSVDTWL</sequence>
<dbReference type="GO" id="GO:0016024">
    <property type="term" value="P:CDP-diacylglycerol biosynthetic process"/>
    <property type="evidence" value="ECO:0007669"/>
    <property type="project" value="UniProtKB-UniPathway"/>
</dbReference>
<dbReference type="Gene3D" id="3.60.10.10">
    <property type="entry name" value="Endonuclease/exonuclease/phosphatase"/>
    <property type="match status" value="1"/>
</dbReference>
<dbReference type="GO" id="GO:0005743">
    <property type="term" value="C:mitochondrial inner membrane"/>
    <property type="evidence" value="ECO:0007669"/>
    <property type="project" value="UniProtKB-SubCell"/>
</dbReference>
<evidence type="ECO:0000256" key="11">
    <source>
        <dbReference type="ARBA" id="ARBA00022792"/>
    </source>
</evidence>
<keyword evidence="10" id="KW-0548">Nucleotidyltransferase</keyword>
<comment type="pathway">
    <text evidence="4">Lipid metabolism.</text>
</comment>
<dbReference type="Pfam" id="PF09139">
    <property type="entry name" value="Tam41_Mmp37"/>
    <property type="match status" value="2"/>
</dbReference>
<proteinExistence type="inferred from homology"/>
<evidence type="ECO:0000256" key="3">
    <source>
        <dbReference type="ARBA" id="ARBA00005119"/>
    </source>
</evidence>
<feature type="signal peptide" evidence="20">
    <location>
        <begin position="1"/>
        <end position="20"/>
    </location>
</feature>
<evidence type="ECO:0000256" key="18">
    <source>
        <dbReference type="ARBA" id="ARBA00029893"/>
    </source>
</evidence>
<comment type="pathway">
    <text evidence="3">Phospholipid metabolism; CDP-diacylglycerol biosynthesis; CDP-diacylglycerol from sn-glycerol 3-phosphate: step 3/3.</text>
</comment>